<dbReference type="EMBL" id="FNGS01000002">
    <property type="protein sequence ID" value="SDL54071.1"/>
    <property type="molecule type" value="Genomic_DNA"/>
</dbReference>
<dbReference type="Proteomes" id="UP000198901">
    <property type="component" value="Unassembled WGS sequence"/>
</dbReference>
<gene>
    <name evidence="2" type="ORF">SAMN04488090_1161</name>
</gene>
<keyword evidence="3" id="KW-1185">Reference proteome</keyword>
<organism evidence="2 3">
    <name type="scientific">Siphonobacter aquaeclarae</name>
    <dbReference type="NCBI Taxonomy" id="563176"/>
    <lineage>
        <taxon>Bacteria</taxon>
        <taxon>Pseudomonadati</taxon>
        <taxon>Bacteroidota</taxon>
        <taxon>Cytophagia</taxon>
        <taxon>Cytophagales</taxon>
        <taxon>Cytophagaceae</taxon>
        <taxon>Siphonobacter</taxon>
    </lineage>
</organism>
<dbReference type="STRING" id="563176.SAMN04488090_1161"/>
<feature type="signal peptide" evidence="1">
    <location>
        <begin position="1"/>
        <end position="19"/>
    </location>
</feature>
<protein>
    <recommendedName>
        <fullName evidence="4">Carboxypeptidase regulatory-like domain-containing protein</fullName>
    </recommendedName>
</protein>
<accession>A0A1G9KWI8</accession>
<name>A0A1G9KWI8_9BACT</name>
<dbReference type="OrthoDB" id="644207at2"/>
<dbReference type="RefSeq" id="WP_093198951.1">
    <property type="nucleotide sequence ID" value="NZ_FNGS01000002.1"/>
</dbReference>
<evidence type="ECO:0008006" key="4">
    <source>
        <dbReference type="Google" id="ProtNLM"/>
    </source>
</evidence>
<evidence type="ECO:0000313" key="3">
    <source>
        <dbReference type="Proteomes" id="UP000198901"/>
    </source>
</evidence>
<evidence type="ECO:0000313" key="2">
    <source>
        <dbReference type="EMBL" id="SDL54071.1"/>
    </source>
</evidence>
<proteinExistence type="predicted"/>
<sequence>MYRLLFFICLSVTAGNALAQGVPQSLPYQGIARNAAGQPLANTSITVRLSIRDALSGGNTLYTETKSVATSGSGLYSLVIHDGSGAFSGDWNSINWAAGARFLKTEIDPANGSSFLDFGTVQLQSVPYALTAGKAVDQKLSELKDVSTSALLPGDRLEWSGSGWKNAAKSQTYSFAGPIPSLSGNNSVYVFAGPAATLAVTSSDQVIKGGAVAPLGFQTGASPATVRIGMGYQRIDISGQPIVNFVGSNYATHRLIAERRTYSAFGSVTGLAPGTYKVGMVVLNGAPAVVSDNDYVNGWVTVE</sequence>
<feature type="chain" id="PRO_5011529530" description="Carboxypeptidase regulatory-like domain-containing protein" evidence="1">
    <location>
        <begin position="20"/>
        <end position="303"/>
    </location>
</feature>
<keyword evidence="1" id="KW-0732">Signal</keyword>
<reference evidence="2 3" key="1">
    <citation type="submission" date="2016-10" db="EMBL/GenBank/DDBJ databases">
        <authorList>
            <person name="de Groot N.N."/>
        </authorList>
    </citation>
    <scope>NUCLEOTIDE SEQUENCE [LARGE SCALE GENOMIC DNA]</scope>
    <source>
        <strain evidence="2 3">DSM 21668</strain>
    </source>
</reference>
<evidence type="ECO:0000256" key="1">
    <source>
        <dbReference type="SAM" id="SignalP"/>
    </source>
</evidence>
<dbReference type="AlphaFoldDB" id="A0A1G9KWI8"/>